<sequence>MAQRSKPIFAGWVIYPETCSHFSDRVLKDGMDHSVTHRAQDLATLMRERLGVRAGEGFEAKVKHAGRRLPRWARKQAAVIVEAMALEAHPKLAQQVAHKKVDKAFKELTYFLERQDVKTRRKNRFLDLVAVLAFVVFVTIGLVLAVMVWRGLV</sequence>
<dbReference type="STRING" id="576117.SAMN04488138_101182"/>
<dbReference type="AlphaFoldDB" id="A0A1I3MWR0"/>
<evidence type="ECO:0000313" key="2">
    <source>
        <dbReference type="EMBL" id="SFJ01389.1"/>
    </source>
</evidence>
<proteinExistence type="predicted"/>
<gene>
    <name evidence="2" type="ORF">SAMN04488138_101182</name>
</gene>
<keyword evidence="1" id="KW-1133">Transmembrane helix</keyword>
<keyword evidence="1" id="KW-0472">Membrane</keyword>
<dbReference type="Proteomes" id="UP000183299">
    <property type="component" value="Unassembled WGS sequence"/>
</dbReference>
<organism evidence="2 3">
    <name type="scientific">Celeribacter halophilus</name>
    <dbReference type="NCBI Taxonomy" id="576117"/>
    <lineage>
        <taxon>Bacteria</taxon>
        <taxon>Pseudomonadati</taxon>
        <taxon>Pseudomonadota</taxon>
        <taxon>Alphaproteobacteria</taxon>
        <taxon>Rhodobacterales</taxon>
        <taxon>Roseobacteraceae</taxon>
        <taxon>Celeribacter</taxon>
    </lineage>
</organism>
<dbReference type="EMBL" id="FORY01000001">
    <property type="protein sequence ID" value="SFJ01389.1"/>
    <property type="molecule type" value="Genomic_DNA"/>
</dbReference>
<keyword evidence="3" id="KW-1185">Reference proteome</keyword>
<accession>A0A1I3MWR0</accession>
<protein>
    <submittedName>
        <fullName evidence="2">Uncharacterized protein</fullName>
    </submittedName>
</protein>
<keyword evidence="1" id="KW-0812">Transmembrane</keyword>
<reference evidence="2 3" key="1">
    <citation type="submission" date="2016-10" db="EMBL/GenBank/DDBJ databases">
        <authorList>
            <person name="de Groot N.N."/>
        </authorList>
    </citation>
    <scope>NUCLEOTIDE SEQUENCE [LARGE SCALE GENOMIC DNA]</scope>
    <source>
        <strain evidence="2 3">CGMCC 1.8891</strain>
    </source>
</reference>
<evidence type="ECO:0000256" key="1">
    <source>
        <dbReference type="SAM" id="Phobius"/>
    </source>
</evidence>
<name>A0A1I3MWR0_9RHOB</name>
<feature type="transmembrane region" description="Helical" evidence="1">
    <location>
        <begin position="125"/>
        <end position="149"/>
    </location>
</feature>
<evidence type="ECO:0000313" key="3">
    <source>
        <dbReference type="Proteomes" id="UP000183299"/>
    </source>
</evidence>